<gene>
    <name evidence="1" type="ORF">Azoinq_01750</name>
</gene>
<dbReference type="Pfam" id="PF04392">
    <property type="entry name" value="ABC_sub_bind"/>
    <property type="match status" value="1"/>
</dbReference>
<protein>
    <recommendedName>
        <fullName evidence="3">ABC transporter substrate-binding protein</fullName>
    </recommendedName>
</protein>
<dbReference type="Proteomes" id="UP000683428">
    <property type="component" value="Chromosome"/>
</dbReference>
<organism evidence="1 2">
    <name type="scientific">Azospira inquinata</name>
    <dbReference type="NCBI Taxonomy" id="2785627"/>
    <lineage>
        <taxon>Bacteria</taxon>
        <taxon>Pseudomonadati</taxon>
        <taxon>Pseudomonadota</taxon>
        <taxon>Betaproteobacteria</taxon>
        <taxon>Rhodocyclales</taxon>
        <taxon>Rhodocyclaceae</taxon>
        <taxon>Azospira</taxon>
    </lineage>
</organism>
<dbReference type="RefSeq" id="WP_216127313.1">
    <property type="nucleotide sequence ID" value="NZ_CP064782.1"/>
</dbReference>
<proteinExistence type="predicted"/>
<reference evidence="1" key="1">
    <citation type="submission" date="2020-11" db="EMBL/GenBank/DDBJ databases">
        <title>Azospira inquinata sp. nov.</title>
        <authorList>
            <person name="Moe W.M."/>
            <person name="Mikes M.C."/>
        </authorList>
    </citation>
    <scope>NUCLEOTIDE SEQUENCE</scope>
    <source>
        <strain evidence="1">Azo-3</strain>
    </source>
</reference>
<accession>A0A975XV10</accession>
<dbReference type="PANTHER" id="PTHR35271:SF1">
    <property type="entry name" value="ABC TRANSPORTER, SUBSTRATE-BINDING LIPOPROTEIN"/>
    <property type="match status" value="1"/>
</dbReference>
<dbReference type="KEGG" id="aiq:Azoinq_01750"/>
<evidence type="ECO:0008006" key="3">
    <source>
        <dbReference type="Google" id="ProtNLM"/>
    </source>
</evidence>
<evidence type="ECO:0000313" key="2">
    <source>
        <dbReference type="Proteomes" id="UP000683428"/>
    </source>
</evidence>
<dbReference type="AlphaFoldDB" id="A0A975XV10"/>
<dbReference type="PANTHER" id="PTHR35271">
    <property type="entry name" value="ABC TRANSPORTER, SUBSTRATE-BINDING LIPOPROTEIN-RELATED"/>
    <property type="match status" value="1"/>
</dbReference>
<keyword evidence="2" id="KW-1185">Reference proteome</keyword>
<sequence>MAFFLVCLGAPRVWAGDGVAVVLSDRGGVYGEFFDALNAALAQSGVRRSVKLAGVAGQHLDGAELGNAALVLAVGVKAGQAVNHMELGVPVLHVLVPRQAYEHLEMGRRHGGQSAIYLDQPLSRQLGLMRLIMPGKHKVAVLVGPDSAAQQGHLRSAAAHQGLEVQTEQISNGADIVPVLNRLLPLSDMLWALPDSMVYTRETARPILLTTYRFRRPVFGFSQAYVAAGALAAVYSSPQHIARQVGDWLRAMPAGRVQLPAPQYPAYFNVAVNRSVARSLGLEVGDEHSLAEALAKGGDGE</sequence>
<name>A0A975XV10_9RHOO</name>
<evidence type="ECO:0000313" key="1">
    <source>
        <dbReference type="EMBL" id="QWT49366.1"/>
    </source>
</evidence>
<dbReference type="EMBL" id="CP064782">
    <property type="protein sequence ID" value="QWT49366.1"/>
    <property type="molecule type" value="Genomic_DNA"/>
</dbReference>
<dbReference type="InterPro" id="IPR007487">
    <property type="entry name" value="ABC_transpt-TYRBP-like"/>
</dbReference>